<dbReference type="Proteomes" id="UP000814207">
    <property type="component" value="Unassembled WGS sequence"/>
</dbReference>
<feature type="chain" id="PRO_5040467919" evidence="1">
    <location>
        <begin position="23"/>
        <end position="216"/>
    </location>
</feature>
<protein>
    <submittedName>
        <fullName evidence="2">DUF1120 domain-containing protein</fullName>
    </submittedName>
</protein>
<sequence length="216" mass="22812">MNLRQLSLAMLTLMGLSASAMAASSTDLTLTGLLTPSACTPALSSSGLIDYGKISQQDLNADRGTRLPVRYLTVTINCEAPSRYALRMGDNRDGTANVNSEIYYGLGLDPSGNKIGLFSLSFDPKQTVIDALPQVYGTESTSGGIAWRTANSNPIDIGSRSFLGFTDTAGSTSGPVAFQSLSSTIRVDTIIVATKNLDLRGDVHIDGSSTMEVLYL</sequence>
<gene>
    <name evidence="2" type="ORF">GIW73_16295</name>
</gene>
<comment type="caution">
    <text evidence="2">The sequence shown here is derived from an EMBL/GenBank/DDBJ whole genome shotgun (WGS) entry which is preliminary data.</text>
</comment>
<dbReference type="EMBL" id="WKEU01000071">
    <property type="protein sequence ID" value="MCF5064497.1"/>
    <property type="molecule type" value="Genomic_DNA"/>
</dbReference>
<feature type="signal peptide" evidence="1">
    <location>
        <begin position="1"/>
        <end position="22"/>
    </location>
</feature>
<dbReference type="AlphaFoldDB" id="A0A9Q3ZZD5"/>
<evidence type="ECO:0000256" key="1">
    <source>
        <dbReference type="SAM" id="SignalP"/>
    </source>
</evidence>
<organism evidence="2 3">
    <name type="scientific">Pseudomonas syringae</name>
    <dbReference type="NCBI Taxonomy" id="317"/>
    <lineage>
        <taxon>Bacteria</taxon>
        <taxon>Pseudomonadati</taxon>
        <taxon>Pseudomonadota</taxon>
        <taxon>Gammaproteobacteria</taxon>
        <taxon>Pseudomonadales</taxon>
        <taxon>Pseudomonadaceae</taxon>
        <taxon>Pseudomonas</taxon>
    </lineage>
</organism>
<dbReference type="Pfam" id="PF06551">
    <property type="entry name" value="DUF1120"/>
    <property type="match status" value="1"/>
</dbReference>
<evidence type="ECO:0000313" key="3">
    <source>
        <dbReference type="Proteomes" id="UP000814207"/>
    </source>
</evidence>
<dbReference type="InterPro" id="IPR010546">
    <property type="entry name" value="DUF1120"/>
</dbReference>
<evidence type="ECO:0000313" key="2">
    <source>
        <dbReference type="EMBL" id="MCF5064497.1"/>
    </source>
</evidence>
<reference evidence="2" key="1">
    <citation type="submission" date="2019-11" db="EMBL/GenBank/DDBJ databases">
        <title>Epiphytic Pseudomonas syringae from cherry orchards.</title>
        <authorList>
            <person name="Hulin M.T."/>
        </authorList>
    </citation>
    <scope>NUCLEOTIDE SEQUENCE</scope>
    <source>
        <strain evidence="2">PA-6-9A</strain>
    </source>
</reference>
<proteinExistence type="predicted"/>
<accession>A0A9Q3ZZD5</accession>
<keyword evidence="1" id="KW-0732">Signal</keyword>
<name>A0A9Q3ZZD5_PSESX</name>